<dbReference type="EMBL" id="PTQR01000111">
    <property type="protein sequence ID" value="TKX19598.1"/>
    <property type="molecule type" value="Genomic_DNA"/>
</dbReference>
<sequence>MPTYSLWCQEETLLNYCYGPPGPAGSTSSLCSLMNKAVVKGDAADRSLLTRASTVLLLARLKQITSTLTSWSQRITHAAQILDELSDLAIMPRKLKVFEAKDFTLASAKADLGLPHSYLSLRWFAEYYGHTKVETQQARKITEEKLQEHGLCDDTAKPEELDEHRHLLASFLLESHASLFRNRWIGDPGKQEWFNATLETDGYSVHCGIQAWISVVSDNLQRKQKRQGNYVRRDQGSGSITQSIEESSPDPIAISGKESGTNNKPPQISRCGLSQLASRVQPPSGSRALRSISGVSACSPTSLHPPPSRLPSPSNTTSSARILTDEEIELQLYDVHKTSSWCFDFL</sequence>
<dbReference type="AlphaFoldDB" id="A0A4U7ANB3"/>
<evidence type="ECO:0000256" key="1">
    <source>
        <dbReference type="SAM" id="MobiDB-lite"/>
    </source>
</evidence>
<reference evidence="2 3" key="1">
    <citation type="submission" date="2018-02" db="EMBL/GenBank/DDBJ databases">
        <title>Draft genome sequences of Elsinoe sp., causing black scab on jojoba.</title>
        <authorList>
            <person name="Stodart B."/>
            <person name="Jeffress S."/>
            <person name="Ash G."/>
            <person name="Arun Chinnappa K."/>
        </authorList>
    </citation>
    <scope>NUCLEOTIDE SEQUENCE [LARGE SCALE GENOMIC DNA]</scope>
    <source>
        <strain evidence="2 3">Hillstone_2</strain>
    </source>
</reference>
<feature type="region of interest" description="Disordered" evidence="1">
    <location>
        <begin position="226"/>
        <end position="268"/>
    </location>
</feature>
<comment type="caution">
    <text evidence="2">The sequence shown here is derived from an EMBL/GenBank/DDBJ whole genome shotgun (WGS) entry which is preliminary data.</text>
</comment>
<accession>A0A4U7ANB3</accession>
<gene>
    <name evidence="2" type="ORF">C1H76_8170</name>
</gene>
<dbReference type="Proteomes" id="UP000308133">
    <property type="component" value="Unassembled WGS sequence"/>
</dbReference>
<name>A0A4U7ANB3_9PEZI</name>
<evidence type="ECO:0000313" key="3">
    <source>
        <dbReference type="Proteomes" id="UP000308133"/>
    </source>
</evidence>
<organism evidence="2 3">
    <name type="scientific">Elsinoe australis</name>
    <dbReference type="NCBI Taxonomy" id="40998"/>
    <lineage>
        <taxon>Eukaryota</taxon>
        <taxon>Fungi</taxon>
        <taxon>Dikarya</taxon>
        <taxon>Ascomycota</taxon>
        <taxon>Pezizomycotina</taxon>
        <taxon>Dothideomycetes</taxon>
        <taxon>Dothideomycetidae</taxon>
        <taxon>Myriangiales</taxon>
        <taxon>Elsinoaceae</taxon>
        <taxon>Elsinoe</taxon>
    </lineage>
</organism>
<protein>
    <submittedName>
        <fullName evidence="2">Uncharacterized protein</fullName>
    </submittedName>
</protein>
<feature type="compositionally biased region" description="Polar residues" evidence="1">
    <location>
        <begin position="236"/>
        <end position="246"/>
    </location>
</feature>
<feature type="region of interest" description="Disordered" evidence="1">
    <location>
        <begin position="296"/>
        <end position="318"/>
    </location>
</feature>
<proteinExistence type="predicted"/>
<evidence type="ECO:0000313" key="2">
    <source>
        <dbReference type="EMBL" id="TKX19598.1"/>
    </source>
</evidence>